<reference evidence="1" key="1">
    <citation type="submission" date="2023-03" db="EMBL/GenBank/DDBJ databases">
        <authorList>
            <person name="Steffen K."/>
            <person name="Cardenas P."/>
        </authorList>
    </citation>
    <scope>NUCLEOTIDE SEQUENCE</scope>
</reference>
<dbReference type="EMBL" id="CASHTH010003143">
    <property type="protein sequence ID" value="CAI8040862.1"/>
    <property type="molecule type" value="Genomic_DNA"/>
</dbReference>
<evidence type="ECO:0000313" key="1">
    <source>
        <dbReference type="EMBL" id="CAI8040862.1"/>
    </source>
</evidence>
<evidence type="ECO:0000313" key="2">
    <source>
        <dbReference type="Proteomes" id="UP001174909"/>
    </source>
</evidence>
<sequence length="162" mass="17210">SVGVPAPRIGSVGKELLHYLIHVSSRGAEERGVATRGPFEGHVGFVARLKLGATFPQLQGLLFVAVHYEAVETTLHASHLCFCCAPGPPKKTTVSMVEGGVSRSNHAHNLLTLQYSSTGVRLSLLSLPGSSRVRVWSPAGYTTSSAQCVPAWNPRRAPPFVG</sequence>
<organism evidence="1 2">
    <name type="scientific">Geodia barretti</name>
    <name type="common">Barrett's horny sponge</name>
    <dbReference type="NCBI Taxonomy" id="519541"/>
    <lineage>
        <taxon>Eukaryota</taxon>
        <taxon>Metazoa</taxon>
        <taxon>Porifera</taxon>
        <taxon>Demospongiae</taxon>
        <taxon>Heteroscleromorpha</taxon>
        <taxon>Tetractinellida</taxon>
        <taxon>Astrophorina</taxon>
        <taxon>Geodiidae</taxon>
        <taxon>Geodia</taxon>
    </lineage>
</organism>
<proteinExistence type="predicted"/>
<name>A0AA35T453_GEOBA</name>
<accession>A0AA35T453</accession>
<comment type="caution">
    <text evidence="1">The sequence shown here is derived from an EMBL/GenBank/DDBJ whole genome shotgun (WGS) entry which is preliminary data.</text>
</comment>
<feature type="non-terminal residue" evidence="1">
    <location>
        <position position="162"/>
    </location>
</feature>
<protein>
    <submittedName>
        <fullName evidence="1">Uncharacterized protein</fullName>
    </submittedName>
</protein>
<dbReference type="AlphaFoldDB" id="A0AA35T453"/>
<keyword evidence="2" id="KW-1185">Reference proteome</keyword>
<gene>
    <name evidence="1" type="ORF">GBAR_LOCUS22719</name>
</gene>
<dbReference type="Proteomes" id="UP001174909">
    <property type="component" value="Unassembled WGS sequence"/>
</dbReference>